<feature type="non-terminal residue" evidence="1">
    <location>
        <position position="75"/>
    </location>
</feature>
<gene>
    <name evidence="1" type="ORF">PGLA1383_LOCUS55662</name>
</gene>
<dbReference type="Proteomes" id="UP000654075">
    <property type="component" value="Unassembled WGS sequence"/>
</dbReference>
<sequence>GTGNAGAGNGDSRHAGDDAPAYGVEYHAMDSDCEDGFAEPPKAAGNTQMICNVILGIFRAAVPSGSRSVNNNLLG</sequence>
<evidence type="ECO:0000313" key="2">
    <source>
        <dbReference type="Proteomes" id="UP000654075"/>
    </source>
</evidence>
<accession>A0A813HU73</accession>
<comment type="caution">
    <text evidence="1">The sequence shown here is derived from an EMBL/GenBank/DDBJ whole genome shotgun (WGS) entry which is preliminary data.</text>
</comment>
<reference evidence="1" key="1">
    <citation type="submission" date="2021-02" db="EMBL/GenBank/DDBJ databases">
        <authorList>
            <person name="Dougan E. K."/>
            <person name="Rhodes N."/>
            <person name="Thang M."/>
            <person name="Chan C."/>
        </authorList>
    </citation>
    <scope>NUCLEOTIDE SEQUENCE</scope>
</reference>
<protein>
    <submittedName>
        <fullName evidence="1">Uncharacterized protein</fullName>
    </submittedName>
</protein>
<dbReference type="AlphaFoldDB" id="A0A813HU73"/>
<organism evidence="1 2">
    <name type="scientific">Polarella glacialis</name>
    <name type="common">Dinoflagellate</name>
    <dbReference type="NCBI Taxonomy" id="89957"/>
    <lineage>
        <taxon>Eukaryota</taxon>
        <taxon>Sar</taxon>
        <taxon>Alveolata</taxon>
        <taxon>Dinophyceae</taxon>
        <taxon>Suessiales</taxon>
        <taxon>Suessiaceae</taxon>
        <taxon>Polarella</taxon>
    </lineage>
</organism>
<evidence type="ECO:0000313" key="1">
    <source>
        <dbReference type="EMBL" id="CAE8640932.1"/>
    </source>
</evidence>
<name>A0A813HU73_POLGL</name>
<dbReference type="EMBL" id="CAJNNV010032746">
    <property type="protein sequence ID" value="CAE8640932.1"/>
    <property type="molecule type" value="Genomic_DNA"/>
</dbReference>
<proteinExistence type="predicted"/>
<keyword evidence="2" id="KW-1185">Reference proteome</keyword>
<dbReference type="OrthoDB" id="438434at2759"/>